<dbReference type="Gene3D" id="3.10.20.30">
    <property type="match status" value="1"/>
</dbReference>
<gene>
    <name evidence="2" type="ORF">LCGC14_0638010</name>
</gene>
<organism evidence="2">
    <name type="scientific">marine sediment metagenome</name>
    <dbReference type="NCBI Taxonomy" id="412755"/>
    <lineage>
        <taxon>unclassified sequences</taxon>
        <taxon>metagenomes</taxon>
        <taxon>ecological metagenomes</taxon>
    </lineage>
</organism>
<proteinExistence type="predicted"/>
<dbReference type="EMBL" id="LAZR01001144">
    <property type="protein sequence ID" value="KKN49916.1"/>
    <property type="molecule type" value="Genomic_DNA"/>
</dbReference>
<accession>A0A0F9TLH6</accession>
<dbReference type="SUPFAM" id="SSF54285">
    <property type="entry name" value="MoaD/ThiS"/>
    <property type="match status" value="1"/>
</dbReference>
<keyword evidence="1" id="KW-0547">Nucleotide-binding</keyword>
<dbReference type="UniPathway" id="UPA00344"/>
<dbReference type="PANTHER" id="PTHR33359">
    <property type="entry name" value="MOLYBDOPTERIN SYNTHASE SULFUR CARRIER SUBUNIT"/>
    <property type="match status" value="1"/>
</dbReference>
<dbReference type="GO" id="GO:0006777">
    <property type="term" value="P:Mo-molybdopterin cofactor biosynthetic process"/>
    <property type="evidence" value="ECO:0007669"/>
    <property type="project" value="InterPro"/>
</dbReference>
<dbReference type="InterPro" id="IPR044672">
    <property type="entry name" value="MOCS2A"/>
</dbReference>
<dbReference type="AlphaFoldDB" id="A0A0F9TLH6"/>
<dbReference type="NCBIfam" id="TIGR01682">
    <property type="entry name" value="moaD"/>
    <property type="match status" value="1"/>
</dbReference>
<comment type="caution">
    <text evidence="2">The sequence shown here is derived from an EMBL/GenBank/DDBJ whole genome shotgun (WGS) entry which is preliminary data.</text>
</comment>
<dbReference type="CDD" id="cd00754">
    <property type="entry name" value="Ubl_MoaD"/>
    <property type="match status" value="1"/>
</dbReference>
<evidence type="ECO:0000256" key="1">
    <source>
        <dbReference type="ARBA" id="ARBA00022741"/>
    </source>
</evidence>
<sequence length="86" mass="9004">MTEPTLTVRFFARLREELGTEQLTLPAQANQTAGDLLGVLASRGGPWAQLQGGQPVMIAINQAMAKPATPVQAGDEVAFFPPVTGG</sequence>
<dbReference type="InterPro" id="IPR003749">
    <property type="entry name" value="ThiS/MoaD-like"/>
</dbReference>
<protein>
    <recommendedName>
        <fullName evidence="3">Molybdopterin converting factor subunit 1</fullName>
    </recommendedName>
</protein>
<dbReference type="GO" id="GO:0000166">
    <property type="term" value="F:nucleotide binding"/>
    <property type="evidence" value="ECO:0007669"/>
    <property type="project" value="UniProtKB-KW"/>
</dbReference>
<evidence type="ECO:0008006" key="3">
    <source>
        <dbReference type="Google" id="ProtNLM"/>
    </source>
</evidence>
<dbReference type="PANTHER" id="PTHR33359:SF1">
    <property type="entry name" value="MOLYBDOPTERIN SYNTHASE SULFUR CARRIER SUBUNIT"/>
    <property type="match status" value="1"/>
</dbReference>
<evidence type="ECO:0000313" key="2">
    <source>
        <dbReference type="EMBL" id="KKN49916.1"/>
    </source>
</evidence>
<name>A0A0F9TLH6_9ZZZZ</name>
<dbReference type="InterPro" id="IPR016155">
    <property type="entry name" value="Mopterin_synth/thiamin_S_b"/>
</dbReference>
<dbReference type="Pfam" id="PF02597">
    <property type="entry name" value="ThiS"/>
    <property type="match status" value="1"/>
</dbReference>
<reference evidence="2" key="1">
    <citation type="journal article" date="2015" name="Nature">
        <title>Complex archaea that bridge the gap between prokaryotes and eukaryotes.</title>
        <authorList>
            <person name="Spang A."/>
            <person name="Saw J.H."/>
            <person name="Jorgensen S.L."/>
            <person name="Zaremba-Niedzwiedzka K."/>
            <person name="Martijn J."/>
            <person name="Lind A.E."/>
            <person name="van Eijk R."/>
            <person name="Schleper C."/>
            <person name="Guy L."/>
            <person name="Ettema T.J."/>
        </authorList>
    </citation>
    <scope>NUCLEOTIDE SEQUENCE</scope>
</reference>
<dbReference type="GO" id="GO:1990133">
    <property type="term" value="C:molybdopterin adenylyltransferase complex"/>
    <property type="evidence" value="ECO:0007669"/>
    <property type="project" value="TreeGrafter"/>
</dbReference>
<dbReference type="InterPro" id="IPR012675">
    <property type="entry name" value="Beta-grasp_dom_sf"/>
</dbReference>